<dbReference type="Pfam" id="PF00581">
    <property type="entry name" value="Rhodanese"/>
    <property type="match status" value="2"/>
</dbReference>
<dbReference type="SUPFAM" id="SSF52821">
    <property type="entry name" value="Rhodanese/Cell cycle control phosphatase"/>
    <property type="match status" value="2"/>
</dbReference>
<dbReference type="Gene3D" id="3.40.250.10">
    <property type="entry name" value="Rhodanese-like domain"/>
    <property type="match status" value="2"/>
</dbReference>
<evidence type="ECO:0000313" key="6">
    <source>
        <dbReference type="Proteomes" id="UP000298173"/>
    </source>
</evidence>
<accession>A0A4R8UVV3</accession>
<protein>
    <submittedName>
        <fullName evidence="5">Sulfurtransferase</fullName>
    </submittedName>
</protein>
<sequence>MSAPVPSSPAVSSPAASSPVVSSPVVSSPVVSTQWLADHLGSDNLVVLDATVFALAPSSTEAGAAGPRYLSGRDDYLTKGHIPGAVFADLFDVFSDPAGDYDFSRPSAELFEAAAASVGIDNGTTVVVYDAVVGQWAARIWWLFRSFGYDDVAVLDGGLTKWHAETRPFATGGTRPRNAGGFVAKPRPELWVDKSFVESIVAGKADAALVCSLPPAEFAGTAGSRPRAGHIPGSISLPAGALVDPATNAFLRGDRLTATIAPAVAAVGSSGHLVTYCGGGIAAAASALALVRAGNEHVSIYDGSLNEWAADASAPLSAPGR</sequence>
<dbReference type="OrthoDB" id="9770030at2"/>
<gene>
    <name evidence="5" type="ORF">E3O06_13350</name>
</gene>
<feature type="region of interest" description="Disordered" evidence="3">
    <location>
        <begin position="1"/>
        <end position="20"/>
    </location>
</feature>
<evidence type="ECO:0000259" key="4">
    <source>
        <dbReference type="PROSITE" id="PS50206"/>
    </source>
</evidence>
<dbReference type="SMART" id="SM00450">
    <property type="entry name" value="RHOD"/>
    <property type="match status" value="2"/>
</dbReference>
<dbReference type="PROSITE" id="PS50206">
    <property type="entry name" value="RHODANESE_3"/>
    <property type="match status" value="2"/>
</dbReference>
<dbReference type="EMBL" id="SOEY01000028">
    <property type="protein sequence ID" value="TFB71323.1"/>
    <property type="molecule type" value="Genomic_DNA"/>
</dbReference>
<comment type="caution">
    <text evidence="5">The sequence shown here is derived from an EMBL/GenBank/DDBJ whole genome shotgun (WGS) entry which is preliminary data.</text>
</comment>
<reference evidence="5 6" key="1">
    <citation type="submission" date="2019-03" db="EMBL/GenBank/DDBJ databases">
        <title>Genomics of glacier-inhabiting Cryobacterium strains.</title>
        <authorList>
            <person name="Liu Q."/>
            <person name="Xin Y.-H."/>
        </authorList>
    </citation>
    <scope>NUCLEOTIDE SEQUENCE [LARGE SCALE GENOMIC DNA]</scope>
    <source>
        <strain evidence="5 6">HLT2-23</strain>
    </source>
</reference>
<evidence type="ECO:0000256" key="3">
    <source>
        <dbReference type="SAM" id="MobiDB-lite"/>
    </source>
</evidence>
<proteinExistence type="predicted"/>
<dbReference type="Proteomes" id="UP000298173">
    <property type="component" value="Unassembled WGS sequence"/>
</dbReference>
<dbReference type="InterPro" id="IPR036873">
    <property type="entry name" value="Rhodanese-like_dom_sf"/>
</dbReference>
<dbReference type="PANTHER" id="PTHR11364:SF27">
    <property type="entry name" value="SULFURTRANSFERASE"/>
    <property type="match status" value="1"/>
</dbReference>
<dbReference type="InterPro" id="IPR001763">
    <property type="entry name" value="Rhodanese-like_dom"/>
</dbReference>
<dbReference type="InterPro" id="IPR045078">
    <property type="entry name" value="TST/MPST-like"/>
</dbReference>
<keyword evidence="6" id="KW-1185">Reference proteome</keyword>
<evidence type="ECO:0000256" key="1">
    <source>
        <dbReference type="ARBA" id="ARBA00022679"/>
    </source>
</evidence>
<dbReference type="AlphaFoldDB" id="A0A4R8UVV3"/>
<keyword evidence="1 5" id="KW-0808">Transferase</keyword>
<organism evidence="5 6">
    <name type="scientific">Cryobacterium glaciale</name>
    <dbReference type="NCBI Taxonomy" id="1259145"/>
    <lineage>
        <taxon>Bacteria</taxon>
        <taxon>Bacillati</taxon>
        <taxon>Actinomycetota</taxon>
        <taxon>Actinomycetes</taxon>
        <taxon>Micrococcales</taxon>
        <taxon>Microbacteriaceae</taxon>
        <taxon>Cryobacterium</taxon>
    </lineage>
</organism>
<feature type="domain" description="Rhodanese" evidence="4">
    <location>
        <begin position="227"/>
        <end position="317"/>
    </location>
</feature>
<feature type="domain" description="Rhodanese" evidence="4">
    <location>
        <begin position="73"/>
        <end position="171"/>
    </location>
</feature>
<evidence type="ECO:0000313" key="5">
    <source>
        <dbReference type="EMBL" id="TFB71323.1"/>
    </source>
</evidence>
<dbReference type="RefSeq" id="WP_134503838.1">
    <property type="nucleotide sequence ID" value="NZ_SOEY01000028.1"/>
</dbReference>
<keyword evidence="2" id="KW-0677">Repeat</keyword>
<dbReference type="PANTHER" id="PTHR11364">
    <property type="entry name" value="THIOSULFATE SULFERTANSFERASE"/>
    <property type="match status" value="1"/>
</dbReference>
<dbReference type="GO" id="GO:0004792">
    <property type="term" value="F:thiosulfate-cyanide sulfurtransferase activity"/>
    <property type="evidence" value="ECO:0007669"/>
    <property type="project" value="TreeGrafter"/>
</dbReference>
<evidence type="ECO:0000256" key="2">
    <source>
        <dbReference type="ARBA" id="ARBA00022737"/>
    </source>
</evidence>
<name>A0A4R8UVV3_9MICO</name>
<dbReference type="CDD" id="cd01448">
    <property type="entry name" value="TST_Repeat_1"/>
    <property type="match status" value="1"/>
</dbReference>